<dbReference type="Pfam" id="PF21686">
    <property type="entry name" value="LigD_Prim-Pol"/>
    <property type="match status" value="1"/>
</dbReference>
<gene>
    <name evidence="2" type="ORF">SAMN04488025_104190</name>
</gene>
<dbReference type="InterPro" id="IPR052171">
    <property type="entry name" value="NHEJ_LigD"/>
</dbReference>
<evidence type="ECO:0000259" key="1">
    <source>
        <dbReference type="Pfam" id="PF21686"/>
    </source>
</evidence>
<dbReference type="NCBIfam" id="TIGR02778">
    <property type="entry name" value="ligD_pol"/>
    <property type="match status" value="1"/>
</dbReference>
<reference evidence="2 3" key="1">
    <citation type="submission" date="2016-10" db="EMBL/GenBank/DDBJ databases">
        <authorList>
            <person name="de Groot N.N."/>
        </authorList>
    </citation>
    <scope>NUCLEOTIDE SEQUENCE [LARGE SCALE GENOMIC DNA]</scope>
    <source>
        <strain evidence="2 3">DSM 44945</strain>
    </source>
</reference>
<proteinExistence type="predicted"/>
<dbReference type="EMBL" id="FOOK01000004">
    <property type="protein sequence ID" value="SFF76212.1"/>
    <property type="molecule type" value="Genomic_DNA"/>
</dbReference>
<feature type="domain" description="DNA ligase D polymerase" evidence="1">
    <location>
        <begin position="30"/>
        <end position="277"/>
    </location>
</feature>
<accession>A0A1I2LA11</accession>
<protein>
    <submittedName>
        <fullName evidence="2">Bifunctional non-homologous end joining protein LigD</fullName>
    </submittedName>
</protein>
<dbReference type="AlphaFoldDB" id="A0A1I2LA11"/>
<dbReference type="STRING" id="201973.SAMN04488025_104190"/>
<evidence type="ECO:0000313" key="2">
    <source>
        <dbReference type="EMBL" id="SFF76212.1"/>
    </source>
</evidence>
<dbReference type="PANTHER" id="PTHR42705:SF2">
    <property type="entry name" value="BIFUNCTIONAL NON-HOMOLOGOUS END JOINING PROTEIN LIGD"/>
    <property type="match status" value="1"/>
</dbReference>
<dbReference type="PANTHER" id="PTHR42705">
    <property type="entry name" value="BIFUNCTIONAL NON-HOMOLOGOUS END JOINING PROTEIN LIGD"/>
    <property type="match status" value="1"/>
</dbReference>
<dbReference type="RefSeq" id="WP_245752001.1">
    <property type="nucleotide sequence ID" value="NZ_FOOK01000004.1"/>
</dbReference>
<dbReference type="CDD" id="cd04861">
    <property type="entry name" value="LigD_Pol_like"/>
    <property type="match status" value="1"/>
</dbReference>
<organism evidence="2 3">
    <name type="scientific">Planifilum fulgidum</name>
    <dbReference type="NCBI Taxonomy" id="201973"/>
    <lineage>
        <taxon>Bacteria</taxon>
        <taxon>Bacillati</taxon>
        <taxon>Bacillota</taxon>
        <taxon>Bacilli</taxon>
        <taxon>Bacillales</taxon>
        <taxon>Thermoactinomycetaceae</taxon>
        <taxon>Planifilum</taxon>
    </lineage>
</organism>
<name>A0A1I2LA11_9BACL</name>
<dbReference type="Gene3D" id="3.90.920.10">
    <property type="entry name" value="DNA primase, PRIM domain"/>
    <property type="match status" value="1"/>
</dbReference>
<evidence type="ECO:0000313" key="3">
    <source>
        <dbReference type="Proteomes" id="UP000198661"/>
    </source>
</evidence>
<sequence length="301" mass="34944">MASRRMVSVEGKEIAISNPEKMLYPAAGITKWDYVLHLARLAPFLLAHSRRRLLTTIRYPHGVGDTFFYQKNVPPNAPDWIATVREGQVTYVLLENTPTLIWLANLACLEFHLSFHYADDPDHPPELVFDLDPSVEGFDRVMEAALLTREVLNQLELDAWVKTSGATGLQLYIPIQGRLSFEQTRRVSRFIARYLEEKHPRLITLERLKKNRGDKVYFDYLQHWRGKSLIAPYSPRARARATVSTPLRWSELKPGLVPEKFTLPTIHRRLDETGDLFQPLLSRENRFDLTPILDFVERKRK</sequence>
<dbReference type="InterPro" id="IPR014145">
    <property type="entry name" value="LigD_pol_dom"/>
</dbReference>
<dbReference type="Proteomes" id="UP000198661">
    <property type="component" value="Unassembled WGS sequence"/>
</dbReference>
<keyword evidence="3" id="KW-1185">Reference proteome</keyword>